<name>A0A9D6V1C5_9BACT</name>
<evidence type="ECO:0000313" key="12">
    <source>
        <dbReference type="Proteomes" id="UP000807825"/>
    </source>
</evidence>
<evidence type="ECO:0000256" key="1">
    <source>
        <dbReference type="ARBA" id="ARBA00004651"/>
    </source>
</evidence>
<dbReference type="PANTHER" id="PTHR32309">
    <property type="entry name" value="TYROSINE-PROTEIN KINASE"/>
    <property type="match status" value="1"/>
</dbReference>
<evidence type="ECO:0000256" key="2">
    <source>
        <dbReference type="ARBA" id="ARBA00022475"/>
    </source>
</evidence>
<evidence type="ECO:0000256" key="8">
    <source>
        <dbReference type="SAM" id="Phobius"/>
    </source>
</evidence>
<dbReference type="PANTHER" id="PTHR32309:SF13">
    <property type="entry name" value="FERRIC ENTEROBACTIN TRANSPORT PROTEIN FEPE"/>
    <property type="match status" value="1"/>
</dbReference>
<keyword evidence="5 8" id="KW-0472">Membrane</keyword>
<evidence type="ECO:0000256" key="6">
    <source>
        <dbReference type="SAM" id="Coils"/>
    </source>
</evidence>
<proteinExistence type="predicted"/>
<reference evidence="11" key="1">
    <citation type="submission" date="2020-07" db="EMBL/GenBank/DDBJ databases">
        <title>Huge and variable diversity of episymbiotic CPR bacteria and DPANN archaea in groundwater ecosystems.</title>
        <authorList>
            <person name="He C.Y."/>
            <person name="Keren R."/>
            <person name="Whittaker M."/>
            <person name="Farag I.F."/>
            <person name="Doudna J."/>
            <person name="Cate J.H.D."/>
            <person name="Banfield J.F."/>
        </authorList>
    </citation>
    <scope>NUCLEOTIDE SEQUENCE</scope>
    <source>
        <strain evidence="11">NC_groundwater_1664_Pr3_B-0.1um_52_9</strain>
    </source>
</reference>
<evidence type="ECO:0000259" key="9">
    <source>
        <dbReference type="Pfam" id="PF02706"/>
    </source>
</evidence>
<comment type="subcellular location">
    <subcellularLocation>
        <location evidence="1">Cell membrane</location>
        <topology evidence="1">Multi-pass membrane protein</topology>
    </subcellularLocation>
</comment>
<dbReference type="GO" id="GO:0004713">
    <property type="term" value="F:protein tyrosine kinase activity"/>
    <property type="evidence" value="ECO:0007669"/>
    <property type="project" value="TreeGrafter"/>
</dbReference>
<feature type="transmembrane region" description="Helical" evidence="8">
    <location>
        <begin position="507"/>
        <end position="527"/>
    </location>
</feature>
<feature type="coiled-coil region" evidence="6">
    <location>
        <begin position="167"/>
        <end position="194"/>
    </location>
</feature>
<feature type="domain" description="Polysaccharide chain length determinant N-terminal" evidence="9">
    <location>
        <begin position="13"/>
        <end position="58"/>
    </location>
</feature>
<feature type="compositionally biased region" description="Basic and acidic residues" evidence="7">
    <location>
        <begin position="290"/>
        <end position="312"/>
    </location>
</feature>
<comment type="caution">
    <text evidence="11">The sequence shown here is derived from an EMBL/GenBank/DDBJ whole genome shotgun (WGS) entry which is preliminary data.</text>
</comment>
<dbReference type="AlphaFoldDB" id="A0A9D6V1C5"/>
<keyword evidence="3 8" id="KW-0812">Transmembrane</keyword>
<dbReference type="InterPro" id="IPR050445">
    <property type="entry name" value="Bact_polysacc_biosynth/exp"/>
</dbReference>
<evidence type="ECO:0008006" key="13">
    <source>
        <dbReference type="Google" id="ProtNLM"/>
    </source>
</evidence>
<dbReference type="InterPro" id="IPR032807">
    <property type="entry name" value="GNVR"/>
</dbReference>
<evidence type="ECO:0000256" key="7">
    <source>
        <dbReference type="SAM" id="MobiDB-lite"/>
    </source>
</evidence>
<keyword evidence="4 8" id="KW-1133">Transmembrane helix</keyword>
<organism evidence="11 12">
    <name type="scientific">Desulfomonile tiedjei</name>
    <dbReference type="NCBI Taxonomy" id="2358"/>
    <lineage>
        <taxon>Bacteria</taxon>
        <taxon>Pseudomonadati</taxon>
        <taxon>Thermodesulfobacteriota</taxon>
        <taxon>Desulfomonilia</taxon>
        <taxon>Desulfomonilales</taxon>
        <taxon>Desulfomonilaceae</taxon>
        <taxon>Desulfomonile</taxon>
    </lineage>
</organism>
<feature type="transmembrane region" description="Helical" evidence="8">
    <location>
        <begin position="446"/>
        <end position="465"/>
    </location>
</feature>
<evidence type="ECO:0000259" key="10">
    <source>
        <dbReference type="Pfam" id="PF13807"/>
    </source>
</evidence>
<sequence>MPFRSNMQPQEYAAIFMRRKWLIVFSILFILFSASVYCVVAPEQFKSSTTILVIPQRVPEGYVRSTVSIRIEERLSTIRQQVMSRTRLNTVMDELGLFKEERKKKPVEEVVEDMRKRIDIQVRGTDAFTLSFIHENRQMAMLTASRLASFFIDENLKVREQQAVGTSDFLDSQMQETKKKLEVQEERVKQYKMRFMGELPQQMEANLNMLRGLQDRFRVITDSIRSAEDRKVFLEAQASSLERSLQMVVTVEEGRGEQVIMVDPAQGSLAELAGKKARLAELSAKYTDKYPETQRTKREVEQLETRISEIRKSSSSQDNANKRKVSPPPPASHQVSSEILENRRLRAQIALSDQEISSMKKEREEIKKGIAAVQAKVEQSPRREQEMIALTRDYDNIKRSYDELLRKKLDADVSQNLEKRQKGEQFQILDPANIPEEPFKPDRKKVFALAAIAALMLGFGGAIGLEMLDPTLREATEFRHFFELPILASIPVLQDQEYTRRLAIRKAAVFGGIVSFTTAVSVFLLMYSDKIRTILSF</sequence>
<feature type="coiled-coil region" evidence="6">
    <location>
        <begin position="342"/>
        <end position="407"/>
    </location>
</feature>
<keyword evidence="6" id="KW-0175">Coiled coil</keyword>
<dbReference type="Pfam" id="PF02706">
    <property type="entry name" value="Wzz"/>
    <property type="match status" value="1"/>
</dbReference>
<evidence type="ECO:0000256" key="3">
    <source>
        <dbReference type="ARBA" id="ARBA00022692"/>
    </source>
</evidence>
<evidence type="ECO:0000313" key="11">
    <source>
        <dbReference type="EMBL" id="MBI5249632.1"/>
    </source>
</evidence>
<keyword evidence="2" id="KW-1003">Cell membrane</keyword>
<gene>
    <name evidence="11" type="ORF">HY912_09065</name>
</gene>
<accession>A0A9D6V1C5</accession>
<dbReference type="Pfam" id="PF13807">
    <property type="entry name" value="GNVR"/>
    <property type="match status" value="1"/>
</dbReference>
<dbReference type="Proteomes" id="UP000807825">
    <property type="component" value="Unassembled WGS sequence"/>
</dbReference>
<feature type="region of interest" description="Disordered" evidence="7">
    <location>
        <begin position="290"/>
        <end position="337"/>
    </location>
</feature>
<evidence type="ECO:0000256" key="4">
    <source>
        <dbReference type="ARBA" id="ARBA00022989"/>
    </source>
</evidence>
<dbReference type="GO" id="GO:0005886">
    <property type="term" value="C:plasma membrane"/>
    <property type="evidence" value="ECO:0007669"/>
    <property type="project" value="UniProtKB-SubCell"/>
</dbReference>
<evidence type="ECO:0000256" key="5">
    <source>
        <dbReference type="ARBA" id="ARBA00023136"/>
    </source>
</evidence>
<protein>
    <recommendedName>
        <fullName evidence="13">Polysaccharide chain length determinant N-terminal domain-containing protein</fullName>
    </recommendedName>
</protein>
<feature type="domain" description="Tyrosine-protein kinase G-rich" evidence="10">
    <location>
        <begin position="384"/>
        <end position="463"/>
    </location>
</feature>
<dbReference type="InterPro" id="IPR003856">
    <property type="entry name" value="LPS_length_determ_N"/>
</dbReference>
<dbReference type="EMBL" id="JACRDE010000245">
    <property type="protein sequence ID" value="MBI5249632.1"/>
    <property type="molecule type" value="Genomic_DNA"/>
</dbReference>